<accession>A0ABT4VJL4</accession>
<dbReference type="InterPro" id="IPR051722">
    <property type="entry name" value="Endocytosis_PI4K-reg_protein"/>
</dbReference>
<evidence type="ECO:0000313" key="4">
    <source>
        <dbReference type="EMBL" id="MDA4844794.1"/>
    </source>
</evidence>
<evidence type="ECO:0000256" key="1">
    <source>
        <dbReference type="ARBA" id="ARBA00002550"/>
    </source>
</evidence>
<dbReference type="EMBL" id="JAPJZH010000003">
    <property type="protein sequence ID" value="MDA4844794.1"/>
    <property type="molecule type" value="Genomic_DNA"/>
</dbReference>
<protein>
    <submittedName>
        <fullName evidence="4">Tetratricopeptide repeat protein</fullName>
    </submittedName>
</protein>
<name>A0ABT4VJL4_9HYPH</name>
<dbReference type="Pfam" id="PF13432">
    <property type="entry name" value="TPR_16"/>
    <property type="match status" value="1"/>
</dbReference>
<evidence type="ECO:0000313" key="5">
    <source>
        <dbReference type="Proteomes" id="UP001148313"/>
    </source>
</evidence>
<evidence type="ECO:0000256" key="2">
    <source>
        <dbReference type="ARBA" id="ARBA00038251"/>
    </source>
</evidence>
<dbReference type="Gene3D" id="1.25.40.10">
    <property type="entry name" value="Tetratricopeptide repeat domain"/>
    <property type="match status" value="1"/>
</dbReference>
<dbReference type="SMART" id="SM00028">
    <property type="entry name" value="TPR"/>
    <property type="match status" value="3"/>
</dbReference>
<gene>
    <name evidence="4" type="ORF">OOZ53_05505</name>
</gene>
<keyword evidence="5" id="KW-1185">Reference proteome</keyword>
<feature type="repeat" description="TPR" evidence="3">
    <location>
        <begin position="73"/>
        <end position="106"/>
    </location>
</feature>
<feature type="repeat" description="TPR" evidence="3">
    <location>
        <begin position="39"/>
        <end position="72"/>
    </location>
</feature>
<comment type="function">
    <text evidence="1">Involved in endocytosis.</text>
</comment>
<organism evidence="4 5">
    <name type="scientific">Hoeflea poritis</name>
    <dbReference type="NCBI Taxonomy" id="2993659"/>
    <lineage>
        <taxon>Bacteria</taxon>
        <taxon>Pseudomonadati</taxon>
        <taxon>Pseudomonadota</taxon>
        <taxon>Alphaproteobacteria</taxon>
        <taxon>Hyphomicrobiales</taxon>
        <taxon>Rhizobiaceae</taxon>
        <taxon>Hoeflea</taxon>
    </lineage>
</organism>
<dbReference type="PROSITE" id="PS50005">
    <property type="entry name" value="TPR"/>
    <property type="match status" value="2"/>
</dbReference>
<sequence length="158" mass="17463">MHGLSGRFIAVIFFLLLLPTVAVTAPAEDHWSHTPDEAAGILLDEAHTYIKQGRFDLAMAVLADAAEVSPDNADVWNLIGYSQRNRGKLEESAQAYAKALDLKPDHLGALEYQGELFLLTGDIASAEGNLQRLRELCPQGCEERDELAEEVRAFRKKD</sequence>
<reference evidence="4" key="1">
    <citation type="submission" date="2022-11" db="EMBL/GenBank/DDBJ databases">
        <title>Hoeflea poritis sp. nov., isolated from scleractinian coral Porites lutea.</title>
        <authorList>
            <person name="Zhang G."/>
            <person name="Wei Q."/>
            <person name="Cai L."/>
        </authorList>
    </citation>
    <scope>NUCLEOTIDE SEQUENCE</scope>
    <source>
        <strain evidence="4">E7-10</strain>
    </source>
</reference>
<dbReference type="InterPro" id="IPR019734">
    <property type="entry name" value="TPR_rpt"/>
</dbReference>
<proteinExistence type="inferred from homology"/>
<dbReference type="PANTHER" id="PTHR23083:SF464">
    <property type="entry name" value="TETRATRICOPEPTIDE REPEAT DOMAIN 7, ISOFORM A"/>
    <property type="match status" value="1"/>
</dbReference>
<dbReference type="RefSeq" id="WP_271088332.1">
    <property type="nucleotide sequence ID" value="NZ_JAPJZH010000003.1"/>
</dbReference>
<keyword evidence="3" id="KW-0802">TPR repeat</keyword>
<comment type="caution">
    <text evidence="4">The sequence shown here is derived from an EMBL/GenBank/DDBJ whole genome shotgun (WGS) entry which is preliminary data.</text>
</comment>
<dbReference type="SUPFAM" id="SSF48452">
    <property type="entry name" value="TPR-like"/>
    <property type="match status" value="1"/>
</dbReference>
<dbReference type="PANTHER" id="PTHR23083">
    <property type="entry name" value="TETRATRICOPEPTIDE REPEAT PROTEIN, TPR"/>
    <property type="match status" value="1"/>
</dbReference>
<evidence type="ECO:0000256" key="3">
    <source>
        <dbReference type="PROSITE-ProRule" id="PRU00339"/>
    </source>
</evidence>
<dbReference type="Proteomes" id="UP001148313">
    <property type="component" value="Unassembled WGS sequence"/>
</dbReference>
<dbReference type="InterPro" id="IPR011990">
    <property type="entry name" value="TPR-like_helical_dom_sf"/>
</dbReference>
<comment type="similarity">
    <text evidence="2">Belongs to the YPP1 family.</text>
</comment>